<feature type="transmembrane region" description="Helical" evidence="1">
    <location>
        <begin position="111"/>
        <end position="128"/>
    </location>
</feature>
<dbReference type="EMBL" id="NBIM01000009">
    <property type="protein sequence ID" value="OXY80588.1"/>
    <property type="molecule type" value="Genomic_DNA"/>
</dbReference>
<comment type="caution">
    <text evidence="2">The sequence shown here is derived from an EMBL/GenBank/DDBJ whole genome shotgun (WGS) entry which is preliminary data.</text>
</comment>
<evidence type="ECO:0000313" key="2">
    <source>
        <dbReference type="EMBL" id="OXY80588.1"/>
    </source>
</evidence>
<dbReference type="InterPro" id="IPR007813">
    <property type="entry name" value="PilN"/>
</dbReference>
<name>A0A233RB38_9GAMM</name>
<protein>
    <recommendedName>
        <fullName evidence="4">Fimbrial assembly protein</fullName>
    </recommendedName>
</protein>
<keyword evidence="3" id="KW-1185">Reference proteome</keyword>
<dbReference type="InterPro" id="IPR052534">
    <property type="entry name" value="Extracell_DNA_Util/SecSys_Comp"/>
</dbReference>
<dbReference type="Proteomes" id="UP000242757">
    <property type="component" value="Unassembled WGS sequence"/>
</dbReference>
<dbReference type="Gene3D" id="3.30.420.380">
    <property type="match status" value="1"/>
</dbReference>
<dbReference type="OrthoDB" id="5621075at2"/>
<dbReference type="Pfam" id="PF05137">
    <property type="entry name" value="PilN"/>
    <property type="match status" value="1"/>
</dbReference>
<gene>
    <name evidence="2" type="ORF">B6S08_16910</name>
</gene>
<dbReference type="PANTHER" id="PTHR40278:SF1">
    <property type="entry name" value="DNA UTILIZATION PROTEIN HOFN"/>
    <property type="match status" value="1"/>
</dbReference>
<keyword evidence="1" id="KW-0472">Membrane</keyword>
<keyword evidence="1" id="KW-1133">Transmembrane helix</keyword>
<sequence length="258" mass="28844">MLTRVTLPVATAGNLEAVLRFEMDRHTPFTADQVYFGFHARPREATSVQIQVDLLLAPKAKTDAHLAELAELSIFPALLCAADQPKAPAIKLPVHPNDTSPRAGRRKSRKVILGLVMVLLLIALPLYHRQARIDTLTAELELPRQHAEQAAAFKRELTALQDSRTWLGQRRAERRATLLLLDELTRQLPDHTWLTRLELKEDSLQIRGESTRASELIGLLEGSSLFFDVRFGSPITINPATSRDRFMITARLVQGAAP</sequence>
<evidence type="ECO:0000256" key="1">
    <source>
        <dbReference type="SAM" id="Phobius"/>
    </source>
</evidence>
<reference evidence="2 3" key="1">
    <citation type="submission" date="2017-08" db="EMBL/GenBank/DDBJ databases">
        <title>A Genome Sequence of Oceanimonas doudoroffii ATCC 27123T.</title>
        <authorList>
            <person name="Brennan M.A."/>
            <person name="Maclea K.S."/>
            <person name="Mcclelland W.D."/>
            <person name="Trachtenberg A.M."/>
        </authorList>
    </citation>
    <scope>NUCLEOTIDE SEQUENCE [LARGE SCALE GENOMIC DNA]</scope>
    <source>
        <strain evidence="2 3">ATCC 27123</strain>
    </source>
</reference>
<dbReference type="AlphaFoldDB" id="A0A233RB38"/>
<organism evidence="2 3">
    <name type="scientific">Oceanimonas doudoroffii</name>
    <dbReference type="NCBI Taxonomy" id="84158"/>
    <lineage>
        <taxon>Bacteria</taxon>
        <taxon>Pseudomonadati</taxon>
        <taxon>Pseudomonadota</taxon>
        <taxon>Gammaproteobacteria</taxon>
        <taxon>Aeromonadales</taxon>
        <taxon>Aeromonadaceae</taxon>
        <taxon>Oceanimonas</taxon>
    </lineage>
</organism>
<dbReference type="PANTHER" id="PTHR40278">
    <property type="entry name" value="DNA UTILIZATION PROTEIN HOFN"/>
    <property type="match status" value="1"/>
</dbReference>
<evidence type="ECO:0008006" key="4">
    <source>
        <dbReference type="Google" id="ProtNLM"/>
    </source>
</evidence>
<keyword evidence="1" id="KW-0812">Transmembrane</keyword>
<evidence type="ECO:0000313" key="3">
    <source>
        <dbReference type="Proteomes" id="UP000242757"/>
    </source>
</evidence>
<proteinExistence type="predicted"/>
<accession>A0A233RB38</accession>